<keyword evidence="4 7" id="KW-0812">Transmembrane</keyword>
<dbReference type="InterPro" id="IPR005829">
    <property type="entry name" value="Sugar_transporter_CS"/>
</dbReference>
<dbReference type="CDD" id="cd06173">
    <property type="entry name" value="MFS_MefA_like"/>
    <property type="match status" value="1"/>
</dbReference>
<dbReference type="InterPro" id="IPR020846">
    <property type="entry name" value="MFS_dom"/>
</dbReference>
<feature type="domain" description="Major facilitator superfamily (MFS) profile" evidence="8">
    <location>
        <begin position="20"/>
        <end position="405"/>
    </location>
</feature>
<feature type="transmembrane region" description="Helical" evidence="7">
    <location>
        <begin position="177"/>
        <end position="197"/>
    </location>
</feature>
<keyword evidence="6 7" id="KW-0472">Membrane</keyword>
<dbReference type="PANTHER" id="PTHR23513">
    <property type="entry name" value="INTEGRAL MEMBRANE EFFLUX PROTEIN-RELATED"/>
    <property type="match status" value="1"/>
</dbReference>
<dbReference type="PROSITE" id="PS00216">
    <property type="entry name" value="SUGAR_TRANSPORT_1"/>
    <property type="match status" value="1"/>
</dbReference>
<keyword evidence="10" id="KW-1185">Reference proteome</keyword>
<evidence type="ECO:0000313" key="9">
    <source>
        <dbReference type="EMBL" id="APH70091.1"/>
    </source>
</evidence>
<gene>
    <name evidence="9" type="ORF">BSQ44_00865</name>
</gene>
<dbReference type="Proteomes" id="UP000182840">
    <property type="component" value="Chromosome"/>
</dbReference>
<dbReference type="GO" id="GO:0005886">
    <property type="term" value="C:plasma membrane"/>
    <property type="evidence" value="ECO:0007669"/>
    <property type="project" value="UniProtKB-SubCell"/>
</dbReference>
<keyword evidence="5 7" id="KW-1133">Transmembrane helix</keyword>
<keyword evidence="3" id="KW-1003">Cell membrane</keyword>
<dbReference type="STRING" id="1670800.BSQ44_00865"/>
<evidence type="ECO:0000256" key="4">
    <source>
        <dbReference type="ARBA" id="ARBA00022692"/>
    </source>
</evidence>
<proteinExistence type="predicted"/>
<organism evidence="9 10">
    <name type="scientific">Aquibium oceanicum</name>
    <dbReference type="NCBI Taxonomy" id="1670800"/>
    <lineage>
        <taxon>Bacteria</taxon>
        <taxon>Pseudomonadati</taxon>
        <taxon>Pseudomonadota</taxon>
        <taxon>Alphaproteobacteria</taxon>
        <taxon>Hyphomicrobiales</taxon>
        <taxon>Phyllobacteriaceae</taxon>
        <taxon>Aquibium</taxon>
    </lineage>
</organism>
<feature type="transmembrane region" description="Helical" evidence="7">
    <location>
        <begin position="226"/>
        <end position="251"/>
    </location>
</feature>
<feature type="transmembrane region" description="Helical" evidence="7">
    <location>
        <begin position="371"/>
        <end position="399"/>
    </location>
</feature>
<protein>
    <submittedName>
        <fullName evidence="9">MFS transporter</fullName>
    </submittedName>
</protein>
<name>A0A1L3SL46_9HYPH</name>
<dbReference type="InterPro" id="IPR010290">
    <property type="entry name" value="TM_effector"/>
</dbReference>
<feature type="transmembrane region" description="Helical" evidence="7">
    <location>
        <begin position="25"/>
        <end position="44"/>
    </location>
</feature>
<dbReference type="SUPFAM" id="SSF103473">
    <property type="entry name" value="MFS general substrate transporter"/>
    <property type="match status" value="1"/>
</dbReference>
<sequence length="413" mass="43544">MSPDTGAAGADRFAAFRHGPFLRYWLARFLTTFSTQIVSVSVGWQIYDLTRDPLDLGYVGLIQFAPALLLVLVTGTASDRFGRRLVMAVSAVLEAVCAVVLLVLTIRGLTSPAGVFVTLAFFGIARALFGPAAASLVANLVPAEDFANAVAWNSSAWQTATIVGPVAGGLLYGLSPIVSYTIAALFMAAAALLILAIPKPAQRTEAEKPTLETLFAGFRYIWSEKVVLGAISLDLFAVLLSGAVALLPVYARDILELGPWGLGLLRAAPGIGAITVAIWLTSHPIRDHAGIAMLFFVALFGVFTVVFGVSTVPWLSILALALLGATDMVSVYVRETLIQLWTPDRVRGRVNAVNMVFVGASNEVGEFRAGAMAAVIGTVPAVVVGGIGAVGIAGLWAWLFPALRKARHLDGRA</sequence>
<dbReference type="Pfam" id="PF05977">
    <property type="entry name" value="MFS_3"/>
    <property type="match status" value="1"/>
</dbReference>
<dbReference type="OrthoDB" id="7283966at2"/>
<feature type="transmembrane region" description="Helical" evidence="7">
    <location>
        <begin position="115"/>
        <end position="138"/>
    </location>
</feature>
<evidence type="ECO:0000259" key="8">
    <source>
        <dbReference type="PROSITE" id="PS50850"/>
    </source>
</evidence>
<evidence type="ECO:0000256" key="6">
    <source>
        <dbReference type="ARBA" id="ARBA00023136"/>
    </source>
</evidence>
<feature type="transmembrane region" description="Helical" evidence="7">
    <location>
        <begin position="257"/>
        <end position="280"/>
    </location>
</feature>
<feature type="transmembrane region" description="Helical" evidence="7">
    <location>
        <begin position="85"/>
        <end position="109"/>
    </location>
</feature>
<evidence type="ECO:0000256" key="3">
    <source>
        <dbReference type="ARBA" id="ARBA00022475"/>
    </source>
</evidence>
<comment type="subcellular location">
    <subcellularLocation>
        <location evidence="1">Cell membrane</location>
        <topology evidence="1">Multi-pass membrane protein</topology>
    </subcellularLocation>
</comment>
<evidence type="ECO:0000256" key="7">
    <source>
        <dbReference type="SAM" id="Phobius"/>
    </source>
</evidence>
<evidence type="ECO:0000256" key="2">
    <source>
        <dbReference type="ARBA" id="ARBA00022448"/>
    </source>
</evidence>
<evidence type="ECO:0000313" key="10">
    <source>
        <dbReference type="Proteomes" id="UP000182840"/>
    </source>
</evidence>
<keyword evidence="2" id="KW-0813">Transport</keyword>
<reference evidence="10" key="1">
    <citation type="submission" date="2016-11" db="EMBL/GenBank/DDBJ databases">
        <title>Mesorhizobium oceanicum sp. nov., isolated from deep seawater in South China Sea.</title>
        <authorList>
            <person name="Fu G.-Y."/>
        </authorList>
    </citation>
    <scope>NUCLEOTIDE SEQUENCE [LARGE SCALE GENOMIC DNA]</scope>
    <source>
        <strain evidence="10">B7</strain>
    </source>
</reference>
<dbReference type="InterPro" id="IPR036259">
    <property type="entry name" value="MFS_trans_sf"/>
</dbReference>
<dbReference type="PROSITE" id="PS50850">
    <property type="entry name" value="MFS"/>
    <property type="match status" value="1"/>
</dbReference>
<feature type="transmembrane region" description="Helical" evidence="7">
    <location>
        <begin position="292"/>
        <end position="325"/>
    </location>
</feature>
<accession>A0A1L3SL46</accession>
<feature type="transmembrane region" description="Helical" evidence="7">
    <location>
        <begin position="56"/>
        <end position="73"/>
    </location>
</feature>
<dbReference type="AlphaFoldDB" id="A0A1L3SL46"/>
<dbReference type="KEGG" id="meso:BSQ44_00865"/>
<dbReference type="EMBL" id="CP018171">
    <property type="protein sequence ID" value="APH70091.1"/>
    <property type="molecule type" value="Genomic_DNA"/>
</dbReference>
<dbReference type="RefSeq" id="WP_072601504.1">
    <property type="nucleotide sequence ID" value="NZ_CP018171.1"/>
</dbReference>
<dbReference type="PANTHER" id="PTHR23513:SF9">
    <property type="entry name" value="ENTEROBACTIN EXPORTER ENTS"/>
    <property type="match status" value="1"/>
</dbReference>
<evidence type="ECO:0000256" key="1">
    <source>
        <dbReference type="ARBA" id="ARBA00004651"/>
    </source>
</evidence>
<dbReference type="GO" id="GO:0022857">
    <property type="term" value="F:transmembrane transporter activity"/>
    <property type="evidence" value="ECO:0007669"/>
    <property type="project" value="InterPro"/>
</dbReference>
<feature type="transmembrane region" description="Helical" evidence="7">
    <location>
        <begin position="150"/>
        <end position="171"/>
    </location>
</feature>
<evidence type="ECO:0000256" key="5">
    <source>
        <dbReference type="ARBA" id="ARBA00022989"/>
    </source>
</evidence>
<dbReference type="Gene3D" id="1.20.1250.20">
    <property type="entry name" value="MFS general substrate transporter like domains"/>
    <property type="match status" value="1"/>
</dbReference>